<dbReference type="GO" id="GO:0016020">
    <property type="term" value="C:membrane"/>
    <property type="evidence" value="ECO:0007669"/>
    <property type="project" value="TreeGrafter"/>
</dbReference>
<evidence type="ECO:0000259" key="4">
    <source>
        <dbReference type="PROSITE" id="PS51677"/>
    </source>
</evidence>
<feature type="region of interest" description="Disordered" evidence="3">
    <location>
        <begin position="57"/>
        <end position="78"/>
    </location>
</feature>
<dbReference type="InterPro" id="IPR050248">
    <property type="entry name" value="Polysacc_deacetylase_ArnD"/>
</dbReference>
<feature type="domain" description="NodB homology" evidence="4">
    <location>
        <begin position="84"/>
        <end position="279"/>
    </location>
</feature>
<dbReference type="AlphaFoldDB" id="I4CCM6"/>
<dbReference type="PANTHER" id="PTHR10587:SF133">
    <property type="entry name" value="CHITIN DEACETYLASE 1-RELATED"/>
    <property type="match status" value="1"/>
</dbReference>
<gene>
    <name evidence="5" type="ordered locus">Desti_4696</name>
</gene>
<accession>I4CCM6</accession>
<dbReference type="HOGENOM" id="CLU_905311_0_0_7"/>
<keyword evidence="5" id="KW-0326">Glycosidase</keyword>
<dbReference type="CDD" id="cd10917">
    <property type="entry name" value="CE4_NodB_like_6s_7s"/>
    <property type="match status" value="1"/>
</dbReference>
<keyword evidence="6" id="KW-1185">Reference proteome</keyword>
<evidence type="ECO:0000256" key="3">
    <source>
        <dbReference type="SAM" id="MobiDB-lite"/>
    </source>
</evidence>
<proteinExistence type="predicted"/>
<evidence type="ECO:0000313" key="5">
    <source>
        <dbReference type="EMBL" id="AFM27317.1"/>
    </source>
</evidence>
<dbReference type="SUPFAM" id="SSF88713">
    <property type="entry name" value="Glycoside hydrolase/deacetylase"/>
    <property type="match status" value="1"/>
</dbReference>
<keyword evidence="2 5" id="KW-0378">Hydrolase</keyword>
<dbReference type="GO" id="GO:0016798">
    <property type="term" value="F:hydrolase activity, acting on glycosyl bonds"/>
    <property type="evidence" value="ECO:0007669"/>
    <property type="project" value="UniProtKB-KW"/>
</dbReference>
<protein>
    <submittedName>
        <fullName evidence="5">Putative xylanase/chitin deacetylase</fullName>
    </submittedName>
</protein>
<dbReference type="Pfam" id="PF01522">
    <property type="entry name" value="Polysacc_deac_1"/>
    <property type="match status" value="1"/>
</dbReference>
<evidence type="ECO:0000313" key="6">
    <source>
        <dbReference type="Proteomes" id="UP000006055"/>
    </source>
</evidence>
<dbReference type="GO" id="GO:0046872">
    <property type="term" value="F:metal ion binding"/>
    <property type="evidence" value="ECO:0007669"/>
    <property type="project" value="UniProtKB-KW"/>
</dbReference>
<keyword evidence="1" id="KW-0479">Metal-binding</keyword>
<organism evidence="5 6">
    <name type="scientific">Desulfomonile tiedjei (strain ATCC 49306 / DSM 6799 / DCB-1)</name>
    <dbReference type="NCBI Taxonomy" id="706587"/>
    <lineage>
        <taxon>Bacteria</taxon>
        <taxon>Pseudomonadati</taxon>
        <taxon>Thermodesulfobacteriota</taxon>
        <taxon>Desulfomonilia</taxon>
        <taxon>Desulfomonilales</taxon>
        <taxon>Desulfomonilaceae</taxon>
        <taxon>Desulfomonile</taxon>
    </lineage>
</organism>
<dbReference type="EMBL" id="CP003360">
    <property type="protein sequence ID" value="AFM27317.1"/>
    <property type="molecule type" value="Genomic_DNA"/>
</dbReference>
<name>I4CCM6_DESTA</name>
<dbReference type="eggNOG" id="COG0726">
    <property type="taxonomic scope" value="Bacteria"/>
</dbReference>
<dbReference type="InterPro" id="IPR011330">
    <property type="entry name" value="Glyco_hydro/deAcase_b/a-brl"/>
</dbReference>
<dbReference type="PROSITE" id="PS51677">
    <property type="entry name" value="NODB"/>
    <property type="match status" value="1"/>
</dbReference>
<keyword evidence="5" id="KW-0624">Polysaccharide degradation</keyword>
<keyword evidence="5" id="KW-0119">Carbohydrate metabolism</keyword>
<dbReference type="RefSeq" id="WP_014812425.1">
    <property type="nucleotide sequence ID" value="NC_018025.1"/>
</dbReference>
<evidence type="ECO:0000256" key="2">
    <source>
        <dbReference type="ARBA" id="ARBA00022801"/>
    </source>
</evidence>
<dbReference type="PANTHER" id="PTHR10587">
    <property type="entry name" value="GLYCOSYL TRANSFERASE-RELATED"/>
    <property type="match status" value="1"/>
</dbReference>
<dbReference type="Gene3D" id="3.20.20.370">
    <property type="entry name" value="Glycoside hydrolase/deacetylase"/>
    <property type="match status" value="1"/>
</dbReference>
<dbReference type="InterPro" id="IPR002509">
    <property type="entry name" value="NODB_dom"/>
</dbReference>
<dbReference type="STRING" id="706587.Desti_4696"/>
<sequence length="307" mass="34731">MTSFTVKIHAESRSRETRLTRRRFLALSTSGIVVTNSPGFSLVDELTSLLYSHPDYIEPRRGEMSPPKKQQQNKVHDDTGDVQQPLFLTFDDGPMFCTAHILEHLAARKHKATFFVIGRNLANPKLRHLAVKALHEGHEIANHSYEHPNFSWISTKRAQKEITATHALIEEVIEESGVSPTNQNRFFRFPYGDSGSQSTRQACDEVLLDLGYQIAGWDLDTNDWRMELYWYARSSAQVIGTMYRAKPRDVVLLHDRGKTADNLPAMLQAVETRKLVSLPLSLYGGTESPSSLTLDDILPILNSSLNR</sequence>
<keyword evidence="5" id="KW-0858">Xylan degradation</keyword>
<evidence type="ECO:0000256" key="1">
    <source>
        <dbReference type="ARBA" id="ARBA00022723"/>
    </source>
</evidence>
<dbReference type="GO" id="GO:0045493">
    <property type="term" value="P:xylan catabolic process"/>
    <property type="evidence" value="ECO:0007669"/>
    <property type="project" value="UniProtKB-KW"/>
</dbReference>
<dbReference type="OrthoDB" id="5352625at2"/>
<dbReference type="KEGG" id="dti:Desti_4696"/>
<reference evidence="6" key="1">
    <citation type="submission" date="2012-06" db="EMBL/GenBank/DDBJ databases">
        <title>Complete sequence of chromosome of Desulfomonile tiedjei DSM 6799.</title>
        <authorList>
            <person name="Lucas S."/>
            <person name="Copeland A."/>
            <person name="Lapidus A."/>
            <person name="Glavina del Rio T."/>
            <person name="Dalin E."/>
            <person name="Tice H."/>
            <person name="Bruce D."/>
            <person name="Goodwin L."/>
            <person name="Pitluck S."/>
            <person name="Peters L."/>
            <person name="Ovchinnikova G."/>
            <person name="Zeytun A."/>
            <person name="Lu M."/>
            <person name="Kyrpides N."/>
            <person name="Mavromatis K."/>
            <person name="Ivanova N."/>
            <person name="Brettin T."/>
            <person name="Detter J.C."/>
            <person name="Han C."/>
            <person name="Larimer F."/>
            <person name="Land M."/>
            <person name="Hauser L."/>
            <person name="Markowitz V."/>
            <person name="Cheng J.-F."/>
            <person name="Hugenholtz P."/>
            <person name="Woyke T."/>
            <person name="Wu D."/>
            <person name="Spring S."/>
            <person name="Schroeder M."/>
            <person name="Brambilla E."/>
            <person name="Klenk H.-P."/>
            <person name="Eisen J.A."/>
        </authorList>
    </citation>
    <scope>NUCLEOTIDE SEQUENCE [LARGE SCALE GENOMIC DNA]</scope>
    <source>
        <strain evidence="6">ATCC 49306 / DSM 6799 / DCB-1</strain>
    </source>
</reference>
<dbReference type="Proteomes" id="UP000006055">
    <property type="component" value="Chromosome"/>
</dbReference>
<dbReference type="GO" id="GO:0016810">
    <property type="term" value="F:hydrolase activity, acting on carbon-nitrogen (but not peptide) bonds"/>
    <property type="evidence" value="ECO:0007669"/>
    <property type="project" value="InterPro"/>
</dbReference>